<sequence length="140" mass="15625">MSQCEEVAGTCSNQDDINAACFTIRSVSIGRIVAVSMAIFRVWSNFQPTRAYASPIFGMAMHIIWPQNLPLIATLRTLHERKSSTADTDFASSGLDLGVNIELIIIYTALLNNNIQFPDWWGNNKGPTWKNCSVPYSLPW</sequence>
<proteinExistence type="predicted"/>
<dbReference type="EMBL" id="CAJOBG010000086">
    <property type="protein sequence ID" value="CAF3754126.1"/>
    <property type="molecule type" value="Genomic_DNA"/>
</dbReference>
<dbReference type="AlphaFoldDB" id="A0A818XTW8"/>
<keyword evidence="4" id="KW-1185">Reference proteome</keyword>
<comment type="caution">
    <text evidence="1">The sequence shown here is derived from an EMBL/GenBank/DDBJ whole genome shotgun (WGS) entry which is preliminary data.</text>
</comment>
<reference evidence="1" key="1">
    <citation type="submission" date="2021-02" db="EMBL/GenBank/DDBJ databases">
        <authorList>
            <person name="Nowell W R."/>
        </authorList>
    </citation>
    <scope>NUCLEOTIDE SEQUENCE</scope>
</reference>
<evidence type="ECO:0000313" key="2">
    <source>
        <dbReference type="EMBL" id="CAF3754126.1"/>
    </source>
</evidence>
<protein>
    <submittedName>
        <fullName evidence="1">Uncharacterized protein</fullName>
    </submittedName>
</protein>
<evidence type="ECO:0000313" key="3">
    <source>
        <dbReference type="Proteomes" id="UP000663842"/>
    </source>
</evidence>
<evidence type="ECO:0000313" key="1">
    <source>
        <dbReference type="EMBL" id="CAF3744998.1"/>
    </source>
</evidence>
<accession>A0A818XTW8</accession>
<name>A0A818XTW8_9BILA</name>
<dbReference type="Proteomes" id="UP000663842">
    <property type="component" value="Unassembled WGS sequence"/>
</dbReference>
<gene>
    <name evidence="2" type="ORF">OVN521_LOCUS1304</name>
    <name evidence="1" type="ORF">UXM345_LOCUS1664</name>
</gene>
<organism evidence="1 3">
    <name type="scientific">Rotaria magnacalcarata</name>
    <dbReference type="NCBI Taxonomy" id="392030"/>
    <lineage>
        <taxon>Eukaryota</taxon>
        <taxon>Metazoa</taxon>
        <taxon>Spiralia</taxon>
        <taxon>Gnathifera</taxon>
        <taxon>Rotifera</taxon>
        <taxon>Eurotatoria</taxon>
        <taxon>Bdelloidea</taxon>
        <taxon>Philodinida</taxon>
        <taxon>Philodinidae</taxon>
        <taxon>Rotaria</taxon>
    </lineage>
</organism>
<dbReference type="EMBL" id="CAJOBF010000094">
    <property type="protein sequence ID" value="CAF3744998.1"/>
    <property type="molecule type" value="Genomic_DNA"/>
</dbReference>
<evidence type="ECO:0000313" key="4">
    <source>
        <dbReference type="Proteomes" id="UP000663866"/>
    </source>
</evidence>
<dbReference type="Proteomes" id="UP000663866">
    <property type="component" value="Unassembled WGS sequence"/>
</dbReference>